<feature type="region of interest" description="Disordered" evidence="9">
    <location>
        <begin position="255"/>
        <end position="275"/>
    </location>
</feature>
<protein>
    <recommendedName>
        <fullName evidence="14">PHD finger protein 20</fullName>
    </recommendedName>
</protein>
<dbReference type="Pfam" id="PF20826">
    <property type="entry name" value="PHD_5"/>
    <property type="match status" value="1"/>
</dbReference>
<feature type="compositionally biased region" description="Polar residues" evidence="9">
    <location>
        <begin position="686"/>
        <end position="698"/>
    </location>
</feature>
<dbReference type="SMART" id="SM00391">
    <property type="entry name" value="MBD"/>
    <property type="match status" value="1"/>
</dbReference>
<feature type="region of interest" description="Disordered" evidence="9">
    <location>
        <begin position="942"/>
        <end position="992"/>
    </location>
</feature>
<evidence type="ECO:0000256" key="9">
    <source>
        <dbReference type="SAM" id="MobiDB-lite"/>
    </source>
</evidence>
<dbReference type="PROSITE" id="PS00028">
    <property type="entry name" value="ZINC_FINGER_C2H2_1"/>
    <property type="match status" value="1"/>
</dbReference>
<dbReference type="Gene3D" id="3.30.40.10">
    <property type="entry name" value="Zinc/RING finger domain, C3HC4 (zinc finger)"/>
    <property type="match status" value="1"/>
</dbReference>
<evidence type="ECO:0008006" key="14">
    <source>
        <dbReference type="Google" id="ProtNLM"/>
    </source>
</evidence>
<name>A0AAW0SQS9_SCYPA</name>
<feature type="domain" description="MBD" evidence="11">
    <location>
        <begin position="767"/>
        <end position="838"/>
    </location>
</feature>
<feature type="compositionally biased region" description="Low complexity" evidence="9">
    <location>
        <begin position="343"/>
        <end position="364"/>
    </location>
</feature>
<dbReference type="SUPFAM" id="SSF54160">
    <property type="entry name" value="Chromo domain-like"/>
    <property type="match status" value="1"/>
</dbReference>
<organism evidence="12 13">
    <name type="scientific">Scylla paramamosain</name>
    <name type="common">Mud crab</name>
    <dbReference type="NCBI Taxonomy" id="85552"/>
    <lineage>
        <taxon>Eukaryota</taxon>
        <taxon>Metazoa</taxon>
        <taxon>Ecdysozoa</taxon>
        <taxon>Arthropoda</taxon>
        <taxon>Crustacea</taxon>
        <taxon>Multicrustacea</taxon>
        <taxon>Malacostraca</taxon>
        <taxon>Eumalacostraca</taxon>
        <taxon>Eucarida</taxon>
        <taxon>Decapoda</taxon>
        <taxon>Pleocyemata</taxon>
        <taxon>Brachyura</taxon>
        <taxon>Eubrachyura</taxon>
        <taxon>Portunoidea</taxon>
        <taxon>Portunidae</taxon>
        <taxon>Portuninae</taxon>
        <taxon>Scylla</taxon>
    </lineage>
</organism>
<keyword evidence="4 7" id="KW-0863">Zinc-finger</keyword>
<dbReference type="InterPro" id="IPR001965">
    <property type="entry name" value="Znf_PHD"/>
</dbReference>
<evidence type="ECO:0000256" key="7">
    <source>
        <dbReference type="PROSITE-ProRule" id="PRU00042"/>
    </source>
</evidence>
<keyword evidence="6" id="KW-0539">Nucleus</keyword>
<feature type="region of interest" description="Disordered" evidence="9">
    <location>
        <begin position="1249"/>
        <end position="1301"/>
    </location>
</feature>
<evidence type="ECO:0000313" key="13">
    <source>
        <dbReference type="Proteomes" id="UP001487740"/>
    </source>
</evidence>
<evidence type="ECO:0000256" key="3">
    <source>
        <dbReference type="ARBA" id="ARBA00022737"/>
    </source>
</evidence>
<dbReference type="CDD" id="cd00122">
    <property type="entry name" value="MBD"/>
    <property type="match status" value="1"/>
</dbReference>
<reference evidence="12 13" key="1">
    <citation type="submission" date="2023-03" db="EMBL/GenBank/DDBJ databases">
        <title>High-quality genome of Scylla paramamosain provides insights in environmental adaptation.</title>
        <authorList>
            <person name="Zhang L."/>
        </authorList>
    </citation>
    <scope>NUCLEOTIDE SEQUENCE [LARGE SCALE GENOMIC DNA]</scope>
    <source>
        <strain evidence="12">LZ_2023a</strain>
        <tissue evidence="12">Muscle</tissue>
    </source>
</reference>
<dbReference type="Proteomes" id="UP001487740">
    <property type="component" value="Unassembled WGS sequence"/>
</dbReference>
<dbReference type="InterPro" id="IPR001739">
    <property type="entry name" value="Methyl_CpG_DNA-bd"/>
</dbReference>
<evidence type="ECO:0000259" key="10">
    <source>
        <dbReference type="PROSITE" id="PS50157"/>
    </source>
</evidence>
<feature type="compositionally biased region" description="Acidic residues" evidence="9">
    <location>
        <begin position="1149"/>
        <end position="1168"/>
    </location>
</feature>
<dbReference type="GO" id="GO:0003677">
    <property type="term" value="F:DNA binding"/>
    <property type="evidence" value="ECO:0007669"/>
    <property type="project" value="InterPro"/>
</dbReference>
<dbReference type="PANTHER" id="PTHR15856:SF51">
    <property type="entry name" value="MBD-R2"/>
    <property type="match status" value="1"/>
</dbReference>
<feature type="compositionally biased region" description="Basic and acidic residues" evidence="9">
    <location>
        <begin position="892"/>
        <end position="912"/>
    </location>
</feature>
<feature type="compositionally biased region" description="Polar residues" evidence="9">
    <location>
        <begin position="266"/>
        <end position="275"/>
    </location>
</feature>
<sequence length="1582" mass="176668">MASLKMATEHRGHLLLCTDSSTSYRTRGGVEAAAMLKVGSKFYTFDELSSRLEEFQDLEQVQLWVRDSRTVVAAAKRARRKSLNPALKYAELTYSCVFGGRRPSDQTKIHNQTSAGGCPFKVRLSTSIDGQALVVKEICHEHNHEPGKKLHEEPRRLYKKTQNRTTVRKPVRYIVNKQRVSSGTCKTKSRLDHTESHVQLGQSPFHHLQLHQQQYQQQQQLKLQLQQHLQQQQQQQQQQQLHEKEAEVIQLDSPDHVDTPEHLSSPDLSTTFDQLGSLNNSVDQYTYLPPSPISPSLSSGCPVDCEEEERLEPILDLEEALEEALGDLDSVGSMEVDANLRLTSSGSTSSSLVSQSETTATDDPTGPPPAKRQRGRPRKQSFTGTPIKNEKSEAGKGGETKEDKSSDEEEDFLGFSPSTDKVLSGLQVTSKSDIMVSRADILQASAMARQLHVYKPGIDFVPGARLEVLESRDNNWYQCKIVEVDWGELDILVHYERWSNRFDEWLKMDSTRIRSLSRTSQRREKRNSAYSVGDRVLARWSADGKRYQARVTKELGDDQFEVLFFDGVAKVLRSTALAKVDSKVGEIEEQRGTPSKQPVTDDEDSLLSPGATSASSTDSRSSSPEPGQSSAVSSRVEELMEVETVTPVRKNIFDVEIIEQKRKSKRKAAVEELFQSLKKRRKYEHQSQGKVPTSSPRHQQQQLMQQEQQKPQQQQKQQQQQQQIRSTQSRKTSFSKKKGREAATESQEEIAPHQAEATTSEAPDSPVLSPRIVSIDMSDGWKKCCSQRTHGTTAGKWDTFYLAPDGKKIRSKNDLYRYCEEFKVTCDIEKFDFSVKNMREVIDGQTDARSNVKANEEQKESEKDPSTSEVKEPEVKFPVQELCGITKTATGKKPDMKKSEIRQTDVSKHSESPRMKLEIPIIPKTEHIGTLPPSLLGASAAPWSPTMPSSLPRSLPASASTPSGELMGKDPVGVGGYTSTEPTPEPMRPSAAPIRQRHVLKKEPVLAPNEFVVCTEHNDHQCPKDGCGKSFRKENLLQMHIKHYHPELLKKTSNWAPNVADLAYARTVGDHLDTSSSPTHASPPVDKMGKSETGSKKAPRGLSSVSSPDARGKVVDKKTSGSIKTIIGSKDSKKRDKSKLDSEQGPPISEDEIESKEEVEDLAEDIEVESPISTLGLQSEDPDYVPSEGEVLLMRKDRKEKRKTRGESKGKKKKIVASESVCEDDQQETKTVTKYRYCKHKGFTSSKASVSSTNAEVPLPEPSSASPSKKTPGPEEAPSIEAEEDTGDAWAEGTEGVPTSETSAEIINCGCGSTEEEGLMLQCDVCLCWQHGDCYNIVGEDQVPDKYICSLCDHPRLERSSHKFRHHQDWLKEGRLPRFSFSSSRGDLRLEACVRRGHELTANVQQLSQILHSLRLKLHIAREADHPKFVMWHKKWNEREESPPHGKEKSYTSPAAVAPLQDFMDIVDQEDPSLDTKVTDTKVPDLSHQTANLSSDITLGKTETEESGERLATSPTILSGTWNQGTTEIQKFDIQMDDGKEVMRSQKDLADSNKGTVNDKNEPENSMTVDAEKVVTGSSEVF</sequence>
<evidence type="ECO:0000256" key="2">
    <source>
        <dbReference type="ARBA" id="ARBA00022723"/>
    </source>
</evidence>
<dbReference type="EMBL" id="JARAKH010000047">
    <property type="protein sequence ID" value="KAK8377115.1"/>
    <property type="molecule type" value="Genomic_DNA"/>
</dbReference>
<dbReference type="PROSITE" id="PS50982">
    <property type="entry name" value="MBD"/>
    <property type="match status" value="1"/>
</dbReference>
<feature type="region of interest" description="Disordered" evidence="9">
    <location>
        <begin position="680"/>
        <end position="768"/>
    </location>
</feature>
<dbReference type="SMART" id="SM00249">
    <property type="entry name" value="PHD"/>
    <property type="match status" value="1"/>
</dbReference>
<feature type="region of interest" description="Disordered" evidence="9">
    <location>
        <begin position="1543"/>
        <end position="1582"/>
    </location>
</feature>
<dbReference type="SUPFAM" id="SSF54171">
    <property type="entry name" value="DNA-binding domain"/>
    <property type="match status" value="1"/>
</dbReference>
<evidence type="ECO:0000256" key="1">
    <source>
        <dbReference type="ARBA" id="ARBA00004123"/>
    </source>
</evidence>
<dbReference type="InterPro" id="IPR013083">
    <property type="entry name" value="Znf_RING/FYVE/PHD"/>
</dbReference>
<dbReference type="InterPro" id="IPR048325">
    <property type="entry name" value="ZSWIM3_N"/>
</dbReference>
<feature type="compositionally biased region" description="Basic and acidic residues" evidence="9">
    <location>
        <begin position="854"/>
        <end position="874"/>
    </location>
</feature>
<feature type="region of interest" description="Disordered" evidence="9">
    <location>
        <begin position="846"/>
        <end position="874"/>
    </location>
</feature>
<dbReference type="Gene3D" id="3.30.890.10">
    <property type="entry name" value="Methyl-cpg-binding Protein 2, Chain A"/>
    <property type="match status" value="1"/>
</dbReference>
<feature type="compositionally biased region" description="Basic residues" evidence="9">
    <location>
        <begin position="1196"/>
        <end position="1215"/>
    </location>
</feature>
<feature type="compositionally biased region" description="Low complexity" evidence="9">
    <location>
        <begin position="699"/>
        <end position="723"/>
    </location>
</feature>
<dbReference type="InterPro" id="IPR043449">
    <property type="entry name" value="PHF20-like"/>
</dbReference>
<dbReference type="Pfam" id="PF21599">
    <property type="entry name" value="ZSWIM3_N"/>
    <property type="match status" value="1"/>
</dbReference>
<keyword evidence="3" id="KW-0677">Repeat</keyword>
<dbReference type="GO" id="GO:0005634">
    <property type="term" value="C:nucleus"/>
    <property type="evidence" value="ECO:0007669"/>
    <property type="project" value="UniProtKB-SubCell"/>
</dbReference>
<dbReference type="GO" id="GO:0006357">
    <property type="term" value="P:regulation of transcription by RNA polymerase II"/>
    <property type="evidence" value="ECO:0007669"/>
    <property type="project" value="TreeGrafter"/>
</dbReference>
<dbReference type="InterPro" id="IPR016177">
    <property type="entry name" value="DNA-bd_dom_sf"/>
</dbReference>
<evidence type="ECO:0000256" key="6">
    <source>
        <dbReference type="ARBA" id="ARBA00023242"/>
    </source>
</evidence>
<dbReference type="CDD" id="cd20104">
    <property type="entry name" value="MBT_PHF20L1-like"/>
    <property type="match status" value="1"/>
</dbReference>
<dbReference type="GO" id="GO:0008270">
    <property type="term" value="F:zinc ion binding"/>
    <property type="evidence" value="ECO:0007669"/>
    <property type="project" value="UniProtKB-KW"/>
</dbReference>
<evidence type="ECO:0000256" key="8">
    <source>
        <dbReference type="SAM" id="Coils"/>
    </source>
</evidence>
<keyword evidence="2" id="KW-0479">Metal-binding</keyword>
<dbReference type="SMART" id="SM00333">
    <property type="entry name" value="TUDOR"/>
    <property type="match status" value="2"/>
</dbReference>
<feature type="coiled-coil region" evidence="8">
    <location>
        <begin position="208"/>
        <end position="245"/>
    </location>
</feature>
<feature type="compositionally biased region" description="Low complexity" evidence="9">
    <location>
        <begin position="611"/>
        <end position="634"/>
    </location>
</feature>
<evidence type="ECO:0000256" key="4">
    <source>
        <dbReference type="ARBA" id="ARBA00022771"/>
    </source>
</evidence>
<feature type="region of interest" description="Disordered" evidence="9">
    <location>
        <begin position="888"/>
        <end position="912"/>
    </location>
</feature>
<dbReference type="InterPro" id="IPR002999">
    <property type="entry name" value="Tudor"/>
</dbReference>
<feature type="compositionally biased region" description="Basic and acidic residues" evidence="9">
    <location>
        <begin position="1543"/>
        <end position="1563"/>
    </location>
</feature>
<feature type="compositionally biased region" description="Basic and acidic residues" evidence="9">
    <location>
        <begin position="1130"/>
        <end position="1142"/>
    </location>
</feature>
<evidence type="ECO:0000313" key="12">
    <source>
        <dbReference type="EMBL" id="KAK8377115.1"/>
    </source>
</evidence>
<feature type="region of interest" description="Disordered" evidence="9">
    <location>
        <begin position="585"/>
        <end position="636"/>
    </location>
</feature>
<dbReference type="InterPro" id="IPR013087">
    <property type="entry name" value="Znf_C2H2_type"/>
</dbReference>
<feature type="compositionally biased region" description="Basic and acidic residues" evidence="9">
    <location>
        <begin position="388"/>
        <end position="404"/>
    </location>
</feature>
<dbReference type="InterPro" id="IPR011011">
    <property type="entry name" value="Znf_FYVE_PHD"/>
</dbReference>
<accession>A0AAW0SQS9</accession>
<feature type="region of interest" description="Disordered" evidence="9">
    <location>
        <begin position="341"/>
        <end position="416"/>
    </location>
</feature>
<dbReference type="InterPro" id="IPR019786">
    <property type="entry name" value="Zinc_finger_PHD-type_CS"/>
</dbReference>
<feature type="compositionally biased region" description="Basic and acidic residues" evidence="9">
    <location>
        <begin position="1110"/>
        <end position="1119"/>
    </location>
</feature>
<dbReference type="Pfam" id="PF01429">
    <property type="entry name" value="MBD"/>
    <property type="match status" value="1"/>
</dbReference>
<comment type="caution">
    <text evidence="12">The sequence shown here is derived from an EMBL/GenBank/DDBJ whole genome shotgun (WGS) entry which is preliminary data.</text>
</comment>
<dbReference type="PROSITE" id="PS01359">
    <property type="entry name" value="ZF_PHD_1"/>
    <property type="match status" value="1"/>
</dbReference>
<keyword evidence="5" id="KW-0862">Zinc</keyword>
<proteinExistence type="predicted"/>
<dbReference type="SUPFAM" id="SSF63748">
    <property type="entry name" value="Tudor/PWWP/MBT"/>
    <property type="match status" value="1"/>
</dbReference>
<comment type="subcellular location">
    <subcellularLocation>
        <location evidence="1">Nucleus</location>
    </subcellularLocation>
</comment>
<evidence type="ECO:0000256" key="5">
    <source>
        <dbReference type="ARBA" id="ARBA00022833"/>
    </source>
</evidence>
<dbReference type="InterPro" id="IPR016197">
    <property type="entry name" value="Chromo-like_dom_sf"/>
</dbReference>
<dbReference type="CDD" id="cd20386">
    <property type="entry name" value="Tudor_PHF20-like"/>
    <property type="match status" value="1"/>
</dbReference>
<feature type="region of interest" description="Disordered" evidence="9">
    <location>
        <begin position="178"/>
        <end position="198"/>
    </location>
</feature>
<keyword evidence="13" id="KW-1185">Reference proteome</keyword>
<evidence type="ECO:0000259" key="11">
    <source>
        <dbReference type="PROSITE" id="PS50982"/>
    </source>
</evidence>
<feature type="compositionally biased region" description="Low complexity" evidence="9">
    <location>
        <begin position="948"/>
        <end position="963"/>
    </location>
</feature>
<keyword evidence="8" id="KW-0175">Coiled coil</keyword>
<dbReference type="SUPFAM" id="SSF57903">
    <property type="entry name" value="FYVE/PHD zinc finger"/>
    <property type="match status" value="1"/>
</dbReference>
<dbReference type="PANTHER" id="PTHR15856">
    <property type="entry name" value="PHD FINGER PROTEIN 20-RELATED"/>
    <property type="match status" value="1"/>
</dbReference>
<gene>
    <name evidence="12" type="ORF">O3P69_013632</name>
</gene>
<dbReference type="PROSITE" id="PS50157">
    <property type="entry name" value="ZINC_FINGER_C2H2_2"/>
    <property type="match status" value="1"/>
</dbReference>
<dbReference type="Gene3D" id="2.30.30.140">
    <property type="match status" value="2"/>
</dbReference>
<dbReference type="GO" id="GO:0044545">
    <property type="term" value="C:NSL complex"/>
    <property type="evidence" value="ECO:0007669"/>
    <property type="project" value="TreeGrafter"/>
</dbReference>
<feature type="region of interest" description="Disordered" evidence="9">
    <location>
        <begin position="1070"/>
        <end position="1226"/>
    </location>
</feature>
<dbReference type="SMART" id="SM00355">
    <property type="entry name" value="ZnF_C2H2"/>
    <property type="match status" value="2"/>
</dbReference>
<feature type="region of interest" description="Disordered" evidence="9">
    <location>
        <begin position="286"/>
        <end position="305"/>
    </location>
</feature>
<feature type="domain" description="C2H2-type" evidence="10">
    <location>
        <begin position="1020"/>
        <end position="1045"/>
    </location>
</feature>